<dbReference type="Proteomes" id="UP001205486">
    <property type="component" value="Unassembled WGS sequence"/>
</dbReference>
<dbReference type="EMBL" id="JALJZS010000001">
    <property type="protein sequence ID" value="MCP1998380.1"/>
    <property type="molecule type" value="Genomic_DNA"/>
</dbReference>
<reference evidence="1" key="1">
    <citation type="submission" date="2022-03" db="EMBL/GenBank/DDBJ databases">
        <title>Interactions between chemoautotrophic and heterotrophic bacteria.</title>
        <authorList>
            <person name="Santoro A."/>
        </authorList>
    </citation>
    <scope>NUCLEOTIDE SEQUENCE</scope>
    <source>
        <strain evidence="1">Nb-106</strain>
    </source>
</reference>
<keyword evidence="2" id="KW-1185">Reference proteome</keyword>
<gene>
    <name evidence="1" type="ORF">J2S34_000802</name>
</gene>
<name>A0ACC6AHP0_NITWI</name>
<proteinExistence type="predicted"/>
<evidence type="ECO:0000313" key="1">
    <source>
        <dbReference type="EMBL" id="MCP1998380.1"/>
    </source>
</evidence>
<organism evidence="1 2">
    <name type="scientific">Nitrobacter winogradskyi</name>
    <name type="common">Nitrobacter agilis</name>
    <dbReference type="NCBI Taxonomy" id="913"/>
    <lineage>
        <taxon>Bacteria</taxon>
        <taxon>Pseudomonadati</taxon>
        <taxon>Pseudomonadota</taxon>
        <taxon>Alphaproteobacteria</taxon>
        <taxon>Hyphomicrobiales</taxon>
        <taxon>Nitrobacteraceae</taxon>
        <taxon>Nitrobacter</taxon>
    </lineage>
</organism>
<protein>
    <submittedName>
        <fullName evidence="1">Uncharacterized protein</fullName>
    </submittedName>
</protein>
<evidence type="ECO:0000313" key="2">
    <source>
        <dbReference type="Proteomes" id="UP001205486"/>
    </source>
</evidence>
<accession>A0ACC6AHP0</accession>
<comment type="caution">
    <text evidence="1">The sequence shown here is derived from an EMBL/GenBank/DDBJ whole genome shotgun (WGS) entry which is preliminary data.</text>
</comment>
<sequence length="41" mass="4395">MTAVPRHHVCILTTAFGKPFTVDGLSGWMRDAIKAALALPT</sequence>